<evidence type="ECO:0000313" key="3">
    <source>
        <dbReference type="Proteomes" id="UP000199024"/>
    </source>
</evidence>
<dbReference type="Proteomes" id="UP000199024">
    <property type="component" value="Unassembled WGS sequence"/>
</dbReference>
<gene>
    <name evidence="2" type="ORF">SAMN05421771_0997</name>
</gene>
<keyword evidence="3" id="KW-1185">Reference proteome</keyword>
<evidence type="ECO:0000313" key="2">
    <source>
        <dbReference type="EMBL" id="SFS04899.1"/>
    </source>
</evidence>
<sequence>MQTFHWALVPLLFVLNASYGVSQGKPAAPPRTHAVTLGPGKSVPFTPPEADAANRREETVTVRVRALFVDTRQREWTMGEAHDVTDRSFVVRRALRINDRLPGEAADRWVWQPGPWLLVDRVTGRIAVVRLPDFDPVVSDVVWFRDFGAYCGVGGRGGLVAVVAQIGGRKAVAQKQIGSWPQANHFIPVCKAAVWERGPMRVTMQATGGEASTFAVVGTAAIVEEGDGGDEN</sequence>
<accession>A0A1I6LNB2</accession>
<evidence type="ECO:0000256" key="1">
    <source>
        <dbReference type="SAM" id="MobiDB-lite"/>
    </source>
</evidence>
<name>A0A1I6LNB2_9BACT</name>
<organism evidence="2 3">
    <name type="scientific">Granulicella pectinivorans</name>
    <dbReference type="NCBI Taxonomy" id="474950"/>
    <lineage>
        <taxon>Bacteria</taxon>
        <taxon>Pseudomonadati</taxon>
        <taxon>Acidobacteriota</taxon>
        <taxon>Terriglobia</taxon>
        <taxon>Terriglobales</taxon>
        <taxon>Acidobacteriaceae</taxon>
        <taxon>Granulicella</taxon>
    </lineage>
</organism>
<dbReference type="OrthoDB" id="115311at2"/>
<dbReference type="STRING" id="474950.SAMN05421771_0997"/>
<dbReference type="EMBL" id="FOZL01000001">
    <property type="protein sequence ID" value="SFS04899.1"/>
    <property type="molecule type" value="Genomic_DNA"/>
</dbReference>
<reference evidence="2 3" key="1">
    <citation type="submission" date="2016-10" db="EMBL/GenBank/DDBJ databases">
        <authorList>
            <person name="de Groot N.N."/>
        </authorList>
    </citation>
    <scope>NUCLEOTIDE SEQUENCE [LARGE SCALE GENOMIC DNA]</scope>
    <source>
        <strain evidence="2 3">DSM 21001</strain>
    </source>
</reference>
<proteinExistence type="predicted"/>
<feature type="region of interest" description="Disordered" evidence="1">
    <location>
        <begin position="25"/>
        <end position="54"/>
    </location>
</feature>
<dbReference type="AlphaFoldDB" id="A0A1I6LNB2"/>
<dbReference type="RefSeq" id="WP_089837159.1">
    <property type="nucleotide sequence ID" value="NZ_FOZL01000001.1"/>
</dbReference>
<protein>
    <submittedName>
        <fullName evidence="2">Uncharacterized protein</fullName>
    </submittedName>
</protein>